<proteinExistence type="predicted"/>
<dbReference type="AlphaFoldDB" id="A0A444HEQ5"/>
<evidence type="ECO:0000313" key="2">
    <source>
        <dbReference type="Proteomes" id="UP000287527"/>
    </source>
</evidence>
<sequence length="161" mass="18850">MWFNLDFRLHAVNMLLVDMRNAENSAFAQIVLRPIENLHRGWKAFRQQNIYKLEHTGQVCLLRKSLNDTFDPVERRIYIGDGNIFDKYYIYTGSEANRKHTSTKAENNYPFLRTKAETANTGNDFIVFAPQEIIDQSIHGLTAHIQYYKKGSKRYTIMAII</sequence>
<keyword evidence="2" id="KW-1185">Reference proteome</keyword>
<comment type="caution">
    <text evidence="1">The sequence shown here is derived from an EMBL/GenBank/DDBJ whole genome shotgun (WGS) entry which is preliminary data.</text>
</comment>
<protein>
    <submittedName>
        <fullName evidence="1">Uncharacterized protein</fullName>
    </submittedName>
</protein>
<accession>A0A444HEQ5</accession>
<dbReference type="Proteomes" id="UP000287527">
    <property type="component" value="Unassembled WGS sequence"/>
</dbReference>
<evidence type="ECO:0000313" key="1">
    <source>
        <dbReference type="EMBL" id="RWX03353.1"/>
    </source>
</evidence>
<gene>
    <name evidence="1" type="ORF">EPI11_00040</name>
</gene>
<dbReference type="OrthoDB" id="1072575at2"/>
<dbReference type="RefSeq" id="WP_128387909.1">
    <property type="nucleotide sequence ID" value="NZ_SBII01000001.1"/>
</dbReference>
<reference evidence="1 2" key="1">
    <citation type="submission" date="2019-01" db="EMBL/GenBank/DDBJ databases">
        <title>Flavobacterium sp. nov.,isolated from freshwater.</title>
        <authorList>
            <person name="Zhang R."/>
            <person name="Du Z.-J."/>
        </authorList>
    </citation>
    <scope>NUCLEOTIDE SEQUENCE [LARGE SCALE GENOMIC DNA]</scope>
    <source>
        <strain evidence="1 2">1E403</strain>
    </source>
</reference>
<dbReference type="EMBL" id="SBII01000001">
    <property type="protein sequence ID" value="RWX03353.1"/>
    <property type="molecule type" value="Genomic_DNA"/>
</dbReference>
<name>A0A444HEQ5_9FLAO</name>
<organism evidence="1 2">
    <name type="scientific">Flavobacterium cerinum</name>
    <dbReference type="NCBI Taxonomy" id="2502784"/>
    <lineage>
        <taxon>Bacteria</taxon>
        <taxon>Pseudomonadati</taxon>
        <taxon>Bacteroidota</taxon>
        <taxon>Flavobacteriia</taxon>
        <taxon>Flavobacteriales</taxon>
        <taxon>Flavobacteriaceae</taxon>
        <taxon>Flavobacterium</taxon>
    </lineage>
</organism>